<feature type="transmembrane region" description="Helical" evidence="1">
    <location>
        <begin position="21"/>
        <end position="43"/>
    </location>
</feature>
<keyword evidence="3" id="KW-1185">Reference proteome</keyword>
<evidence type="ECO:0000313" key="3">
    <source>
        <dbReference type="Proteomes" id="UP000005239"/>
    </source>
</evidence>
<keyword evidence="1" id="KW-0812">Transmembrane</keyword>
<dbReference type="Proteomes" id="UP000005239">
    <property type="component" value="Unassembled WGS sequence"/>
</dbReference>
<reference evidence="3" key="1">
    <citation type="journal article" date="2008" name="Nat. Genet.">
        <title>The Pristionchus pacificus genome provides a unique perspective on nematode lifestyle and parasitism.</title>
        <authorList>
            <person name="Dieterich C."/>
            <person name="Clifton S.W."/>
            <person name="Schuster L.N."/>
            <person name="Chinwalla A."/>
            <person name="Delehaunty K."/>
            <person name="Dinkelacker I."/>
            <person name="Fulton L."/>
            <person name="Fulton R."/>
            <person name="Godfrey J."/>
            <person name="Minx P."/>
            <person name="Mitreva M."/>
            <person name="Roeseler W."/>
            <person name="Tian H."/>
            <person name="Witte H."/>
            <person name="Yang S.P."/>
            <person name="Wilson R.K."/>
            <person name="Sommer R.J."/>
        </authorList>
    </citation>
    <scope>NUCLEOTIDE SEQUENCE [LARGE SCALE GENOMIC DNA]</scope>
    <source>
        <strain evidence="3">PS312</strain>
    </source>
</reference>
<evidence type="ECO:0000256" key="1">
    <source>
        <dbReference type="SAM" id="Phobius"/>
    </source>
</evidence>
<name>A0A8R1U5Q1_PRIPA</name>
<proteinExistence type="predicted"/>
<protein>
    <submittedName>
        <fullName evidence="2">Uncharacterized protein</fullName>
    </submittedName>
</protein>
<gene>
    <name evidence="2" type="primary">WBGene00094114</name>
</gene>
<dbReference type="EnsemblMetazoa" id="PPA04560.1">
    <property type="protein sequence ID" value="PPA04560.1"/>
    <property type="gene ID" value="WBGene00094114"/>
</dbReference>
<evidence type="ECO:0000313" key="2">
    <source>
        <dbReference type="EnsemblMetazoa" id="PPA04560.1"/>
    </source>
</evidence>
<accession>A0A8R1U5Q1</accession>
<sequence>MEKGRGCSSPTEMLTVKMLAYNILLLMSTASTVAVASTCYAPVTSAQHFQLHAHYAVVNQTACAGFCDLNSECTGYSYQPTPLENKCALLGAVIPSEVCLVPKQIFQQQKTNVNCNFCPLPVNVHPDSCIDSVVGALEKGSMICPRIKDGQASFYIIRATLPNGTLMTLENDQSAQLVCTNDEWMYSFNFYNIFTVPLVTASCVLAGPTKCPCAPLNQTAGTTSAVTVDRINPCPANMYMKFWYTNMNNTHYANLEETEKSIIRCMAGEWFTFQTVSGNTWRVASAGCM</sequence>
<keyword evidence="1" id="KW-0472">Membrane</keyword>
<reference evidence="2" key="2">
    <citation type="submission" date="2022-06" db="UniProtKB">
        <authorList>
            <consortium name="EnsemblMetazoa"/>
        </authorList>
    </citation>
    <scope>IDENTIFICATION</scope>
    <source>
        <strain evidence="2">PS312</strain>
    </source>
</reference>
<organism evidence="2 3">
    <name type="scientific">Pristionchus pacificus</name>
    <name type="common">Parasitic nematode worm</name>
    <dbReference type="NCBI Taxonomy" id="54126"/>
    <lineage>
        <taxon>Eukaryota</taxon>
        <taxon>Metazoa</taxon>
        <taxon>Ecdysozoa</taxon>
        <taxon>Nematoda</taxon>
        <taxon>Chromadorea</taxon>
        <taxon>Rhabditida</taxon>
        <taxon>Rhabditina</taxon>
        <taxon>Diplogasteromorpha</taxon>
        <taxon>Diplogasteroidea</taxon>
        <taxon>Neodiplogasteridae</taxon>
        <taxon>Pristionchus</taxon>
    </lineage>
</organism>
<dbReference type="AlphaFoldDB" id="A0A8R1U5Q1"/>
<keyword evidence="1" id="KW-1133">Transmembrane helix</keyword>